<keyword evidence="3" id="KW-0560">Oxidoreductase</keyword>
<dbReference type="PANTHER" id="PTHR43563:SF1">
    <property type="entry name" value="AMINE OXIDASE [FLAVIN-CONTAINING] B"/>
    <property type="match status" value="1"/>
</dbReference>
<dbReference type="InterPro" id="IPR001613">
    <property type="entry name" value="Flavin_amine_oxidase"/>
</dbReference>
<accession>M5ALR0</accession>
<dbReference type="Pfam" id="PF01593">
    <property type="entry name" value="Amino_oxidase"/>
    <property type="match status" value="1"/>
</dbReference>
<dbReference type="OrthoDB" id="337830at2"/>
<dbReference type="AlphaFoldDB" id="M5ALR0"/>
<dbReference type="PANTHER" id="PTHR43563">
    <property type="entry name" value="AMINE OXIDASE"/>
    <property type="match status" value="1"/>
</dbReference>
<evidence type="ECO:0000256" key="2">
    <source>
        <dbReference type="ARBA" id="ARBA00005995"/>
    </source>
</evidence>
<dbReference type="GO" id="GO:0016491">
    <property type="term" value="F:oxidoreductase activity"/>
    <property type="evidence" value="ECO:0007669"/>
    <property type="project" value="UniProtKB-KW"/>
</dbReference>
<evidence type="ECO:0000256" key="4">
    <source>
        <dbReference type="PIRSR" id="PIRSR601613-1"/>
    </source>
</evidence>
<evidence type="ECO:0000259" key="5">
    <source>
        <dbReference type="Pfam" id="PF01593"/>
    </source>
</evidence>
<organism evidence="6">
    <name type="scientific">Rhizobium loti</name>
    <name type="common">Mesorhizobium loti</name>
    <dbReference type="NCBI Taxonomy" id="381"/>
    <lineage>
        <taxon>Bacteria</taxon>
        <taxon>Pseudomonadati</taxon>
        <taxon>Pseudomonadota</taxon>
        <taxon>Alphaproteobacteria</taxon>
        <taxon>Hyphomicrobiales</taxon>
        <taxon>Phyllobacteriaceae</taxon>
        <taxon>Mesorhizobium</taxon>
    </lineage>
</organism>
<proteinExistence type="inferred from homology"/>
<feature type="domain" description="Amine oxidase" evidence="5">
    <location>
        <begin position="15"/>
        <end position="427"/>
    </location>
</feature>
<evidence type="ECO:0000256" key="3">
    <source>
        <dbReference type="ARBA" id="ARBA00023002"/>
    </source>
</evidence>
<dbReference type="Gene3D" id="3.50.50.60">
    <property type="entry name" value="FAD/NAD(P)-binding domain"/>
    <property type="match status" value="1"/>
</dbReference>
<comment type="cofactor">
    <cofactor evidence="1">
        <name>FAD</name>
        <dbReference type="ChEBI" id="CHEBI:57692"/>
    </cofactor>
</comment>
<dbReference type="InterPro" id="IPR036188">
    <property type="entry name" value="FAD/NAD-bd_sf"/>
</dbReference>
<dbReference type="InterPro" id="IPR002937">
    <property type="entry name" value="Amino_oxidase"/>
</dbReference>
<dbReference type="SUPFAM" id="SSF51905">
    <property type="entry name" value="FAD/NAD(P)-binding domain"/>
    <property type="match status" value="1"/>
</dbReference>
<name>M5ALR0_RHILI</name>
<feature type="binding site" evidence="4">
    <location>
        <position position="230"/>
    </location>
    <ligand>
        <name>FAD</name>
        <dbReference type="ChEBI" id="CHEBI:57692"/>
    </ligand>
</feature>
<sequence length="448" mass="48755">MASKNCDVVVVGAGFAGAVAARELSNSEHNVVVLEGRDRIGGRVWSRQAWGRSFEVGGQLVHWSQPHIWAELTRYGFEIFDLHDEGQGFAKSLFLNGNRLERMSPEEMDDRIGRGLERISPVARAVFERPYDPFFRESEVEQADSLSMPEGLAHLGMPEDERAILEAAFTAAFSAPVERGAYTQALRRLASAGGFSVGDIIRFRVRGGLQAVVEAILADSRAEVLLNTAVERIERTDGGVRIHTASGAEWAAKAVVVTAPVNALSGINFVPPLSEAKRAMIAERQATQGSMFFLQLVGEYEPFVALASSEHPLTWMETRTRIDGGVIAQVLGPDAARFDMNDLTQVQAAVRQWLPDAIVAGTLGHNWTGDPFSGQTWTIARPGQLTKYHRELVNPEGGVYLAGTDYASGWYGYVDGAIESGLTVAQKLRRALGGAQSPEQATNMAERS</sequence>
<evidence type="ECO:0000313" key="6">
    <source>
        <dbReference type="EMBL" id="BAN09739.1"/>
    </source>
</evidence>
<dbReference type="EMBL" id="AP012557">
    <property type="protein sequence ID" value="BAN09739.1"/>
    <property type="molecule type" value="Genomic_DNA"/>
</dbReference>
<reference evidence="6" key="2">
    <citation type="journal article" date="2013" name="Microbes Environ.">
        <title>Commonalities and Differences among Symbiosis Islands of Three Mesorhizobium loti Strains.</title>
        <authorList>
            <person name="Kasai-Maita H."/>
            <person name="Hirakawa H."/>
            <person name="Nakamura Y."/>
            <person name="Kaneko T."/>
            <person name="Miki K."/>
            <person name="Maruya J."/>
            <person name="Okazaki S."/>
            <person name="Tabata S."/>
            <person name="Saeki K."/>
            <person name="Sato S."/>
        </authorList>
    </citation>
    <scope>NUCLEOTIDE SEQUENCE</scope>
    <source>
        <strain evidence="6">NZP2037</strain>
    </source>
</reference>
<reference evidence="6" key="1">
    <citation type="submission" date="2012-10" db="EMBL/GenBank/DDBJ databases">
        <authorList>
            <person name="Maita H."/>
            <person name="Sato S."/>
        </authorList>
    </citation>
    <scope>NUCLEOTIDE SEQUENCE</scope>
    <source>
        <strain evidence="6">NZP2037</strain>
    </source>
</reference>
<protein>
    <submittedName>
        <fullName evidence="6">Probable L-amino-acid oxidase</fullName>
    </submittedName>
</protein>
<dbReference type="Gene3D" id="1.10.405.10">
    <property type="entry name" value="Guanine Nucleotide Dissociation Inhibitor, domain 1"/>
    <property type="match status" value="1"/>
</dbReference>
<dbReference type="PRINTS" id="PR00757">
    <property type="entry name" value="AMINEOXDASEF"/>
</dbReference>
<dbReference type="Gene3D" id="3.90.660.10">
    <property type="match status" value="1"/>
</dbReference>
<evidence type="ECO:0000256" key="1">
    <source>
        <dbReference type="ARBA" id="ARBA00001974"/>
    </source>
</evidence>
<dbReference type="InterPro" id="IPR050703">
    <property type="entry name" value="Flavin_MAO"/>
</dbReference>
<dbReference type="RefSeq" id="WP_019863396.1">
    <property type="nucleotide sequence ID" value="NZ_LZTH01000019.1"/>
</dbReference>
<comment type="similarity">
    <text evidence="2">Belongs to the flavin monoamine oxidase family.</text>
</comment>